<comment type="caution">
    <text evidence="1">The sequence shown here is derived from an EMBL/GenBank/DDBJ whole genome shotgun (WGS) entry which is preliminary data.</text>
</comment>
<name>X1G096_9ZZZZ</name>
<dbReference type="AlphaFoldDB" id="X1G096"/>
<dbReference type="EMBL" id="BARU01019322">
    <property type="protein sequence ID" value="GAH51331.1"/>
    <property type="molecule type" value="Genomic_DNA"/>
</dbReference>
<protein>
    <submittedName>
        <fullName evidence="1">Uncharacterized protein</fullName>
    </submittedName>
</protein>
<accession>X1G096</accession>
<feature type="non-terminal residue" evidence="1">
    <location>
        <position position="1"/>
    </location>
</feature>
<proteinExistence type="predicted"/>
<reference evidence="1" key="1">
    <citation type="journal article" date="2014" name="Front. Microbiol.">
        <title>High frequency of phylogenetically diverse reductive dehalogenase-homologous genes in deep subseafloor sedimentary metagenomes.</title>
        <authorList>
            <person name="Kawai M."/>
            <person name="Futagami T."/>
            <person name="Toyoda A."/>
            <person name="Takaki Y."/>
            <person name="Nishi S."/>
            <person name="Hori S."/>
            <person name="Arai W."/>
            <person name="Tsubouchi T."/>
            <person name="Morono Y."/>
            <person name="Uchiyama I."/>
            <person name="Ito T."/>
            <person name="Fujiyama A."/>
            <person name="Inagaki F."/>
            <person name="Takami H."/>
        </authorList>
    </citation>
    <scope>NUCLEOTIDE SEQUENCE</scope>
    <source>
        <strain evidence="1">Expedition CK06-06</strain>
    </source>
</reference>
<sequence>NEVNDLAFSWLKNKWPKKALEKVFSLTDETTWTEKIDINKEK</sequence>
<organism evidence="1">
    <name type="scientific">marine sediment metagenome</name>
    <dbReference type="NCBI Taxonomy" id="412755"/>
    <lineage>
        <taxon>unclassified sequences</taxon>
        <taxon>metagenomes</taxon>
        <taxon>ecological metagenomes</taxon>
    </lineage>
</organism>
<gene>
    <name evidence="1" type="ORF">S03H2_31828</name>
</gene>
<evidence type="ECO:0000313" key="1">
    <source>
        <dbReference type="EMBL" id="GAH51331.1"/>
    </source>
</evidence>